<dbReference type="SUPFAM" id="SSF144074">
    <property type="entry name" value="E2F-DP heterodimerization region"/>
    <property type="match status" value="1"/>
</dbReference>
<evidence type="ECO:0000313" key="9">
    <source>
        <dbReference type="EMBL" id="EJW01902.1"/>
    </source>
</evidence>
<dbReference type="STRING" id="1003232.J9DKI6"/>
<dbReference type="Pfam" id="PF02319">
    <property type="entry name" value="WHD_E2F_TDP"/>
    <property type="match status" value="1"/>
</dbReference>
<dbReference type="PANTHER" id="PTHR12548:SF9">
    <property type="entry name" value="TRANSCRIPTION FACTOR DP"/>
    <property type="match status" value="1"/>
</dbReference>
<evidence type="ECO:0000256" key="1">
    <source>
        <dbReference type="ARBA" id="ARBA00004123"/>
    </source>
</evidence>
<dbReference type="Pfam" id="PF08781">
    <property type="entry name" value="DP"/>
    <property type="match status" value="1"/>
</dbReference>
<dbReference type="Proteomes" id="UP000003163">
    <property type="component" value="Unassembled WGS sequence"/>
</dbReference>
<dbReference type="HOGENOM" id="CLU_095032_0_0_1"/>
<dbReference type="InterPro" id="IPR036390">
    <property type="entry name" value="WH_DNA-bd_sf"/>
</dbReference>
<evidence type="ECO:0000256" key="5">
    <source>
        <dbReference type="ARBA" id="ARBA00023163"/>
    </source>
</evidence>
<dbReference type="GO" id="GO:0000977">
    <property type="term" value="F:RNA polymerase II transcription regulatory region sequence-specific DNA binding"/>
    <property type="evidence" value="ECO:0007669"/>
    <property type="project" value="TreeGrafter"/>
</dbReference>
<proteinExistence type="inferred from homology"/>
<sequence>MLIQIALGLTKLTMEHALHSQHDFEPSDNVTSICEIQKDGLKSISSQIHNIIQCNKSTSYDHLVKTIKNANKNTLKRRIYDVLTVFRALGLISKDKKIYKKTESFDFLSSTCSEVPNNEELNKNSKGLAGMRKILLNKNKLLQNLETTRKSLRFIIERNKFCNISCDKLYTPFVLITTDKSVQVNCETNEERDFFKIQSRSKIKVVDDLTIFKELFEIAHKKNSQIRYGLRFKVMDDDN</sequence>
<dbReference type="Gene3D" id="1.20.140.80">
    <property type="entry name" value="Transcription factor DP"/>
    <property type="match status" value="1"/>
</dbReference>
<keyword evidence="5 7" id="KW-0804">Transcription</keyword>
<dbReference type="InterPro" id="IPR036388">
    <property type="entry name" value="WH-like_DNA-bd_sf"/>
</dbReference>
<dbReference type="GO" id="GO:0005634">
    <property type="term" value="C:nucleus"/>
    <property type="evidence" value="ECO:0007669"/>
    <property type="project" value="UniProtKB-SubCell"/>
</dbReference>
<protein>
    <recommendedName>
        <fullName evidence="8">E2F/DP family winged-helix DNA-binding domain-containing protein</fullName>
    </recommendedName>
</protein>
<accession>J9DKI6</accession>
<evidence type="ECO:0000259" key="8">
    <source>
        <dbReference type="SMART" id="SM01372"/>
    </source>
</evidence>
<feature type="domain" description="E2F/DP family winged-helix DNA-binding" evidence="8">
    <location>
        <begin position="36"/>
        <end position="103"/>
    </location>
</feature>
<dbReference type="InterPro" id="IPR015648">
    <property type="entry name" value="Transcrpt_fac_DP"/>
</dbReference>
<evidence type="ECO:0000256" key="3">
    <source>
        <dbReference type="ARBA" id="ARBA00023015"/>
    </source>
</evidence>
<gene>
    <name evidence="9" type="ORF">EDEG_00332</name>
</gene>
<keyword evidence="3 7" id="KW-0805">Transcription regulation</keyword>
<organism evidence="9 10">
    <name type="scientific">Edhazardia aedis (strain USNM 41457)</name>
    <name type="common">Microsporidian parasite</name>
    <dbReference type="NCBI Taxonomy" id="1003232"/>
    <lineage>
        <taxon>Eukaryota</taxon>
        <taxon>Fungi</taxon>
        <taxon>Fungi incertae sedis</taxon>
        <taxon>Microsporidia</taxon>
        <taxon>Edhazardia</taxon>
    </lineage>
</organism>
<dbReference type="OrthoDB" id="552115at2759"/>
<dbReference type="InterPro" id="IPR038168">
    <property type="entry name" value="TF_DP_C_sf"/>
</dbReference>
<dbReference type="VEuPathDB" id="MicrosporidiaDB:EDEG_00332"/>
<keyword evidence="10" id="KW-1185">Reference proteome</keyword>
<evidence type="ECO:0000313" key="10">
    <source>
        <dbReference type="Proteomes" id="UP000003163"/>
    </source>
</evidence>
<reference evidence="9 10" key="1">
    <citation type="submission" date="2011-08" db="EMBL/GenBank/DDBJ databases">
        <authorList>
            <person name="Liu Z.J."/>
            <person name="Shi F.L."/>
            <person name="Lu J.Q."/>
            <person name="Li M."/>
            <person name="Wang Z.L."/>
        </authorList>
    </citation>
    <scope>NUCLEOTIDE SEQUENCE [LARGE SCALE GENOMIC DNA]</scope>
    <source>
        <strain evidence="9 10">USNM 41457</strain>
    </source>
</reference>
<dbReference type="GO" id="GO:0005667">
    <property type="term" value="C:transcription regulator complex"/>
    <property type="evidence" value="ECO:0007669"/>
    <property type="project" value="InterPro"/>
</dbReference>
<dbReference type="GO" id="GO:0000981">
    <property type="term" value="F:DNA-binding transcription factor activity, RNA polymerase II-specific"/>
    <property type="evidence" value="ECO:0007669"/>
    <property type="project" value="TreeGrafter"/>
</dbReference>
<keyword evidence="4 7" id="KW-0238">DNA-binding</keyword>
<evidence type="ECO:0000256" key="2">
    <source>
        <dbReference type="ARBA" id="ARBA00010940"/>
    </source>
</evidence>
<dbReference type="PANTHER" id="PTHR12548">
    <property type="entry name" value="TRANSCRIPTION FACTOR DP"/>
    <property type="match status" value="1"/>
</dbReference>
<comment type="subcellular location">
    <subcellularLocation>
        <location evidence="1 7">Nucleus</location>
    </subcellularLocation>
</comment>
<evidence type="ECO:0000256" key="6">
    <source>
        <dbReference type="ARBA" id="ARBA00023242"/>
    </source>
</evidence>
<dbReference type="GO" id="GO:0051726">
    <property type="term" value="P:regulation of cell cycle"/>
    <property type="evidence" value="ECO:0007669"/>
    <property type="project" value="InterPro"/>
</dbReference>
<dbReference type="InterPro" id="IPR003316">
    <property type="entry name" value="E2F_WHTH_DNA-bd_dom"/>
</dbReference>
<dbReference type="InterPro" id="IPR037241">
    <property type="entry name" value="E2F-DP_heterodim"/>
</dbReference>
<comment type="caution">
    <text evidence="9">The sequence shown here is derived from an EMBL/GenBank/DDBJ whole genome shotgun (WGS) entry which is preliminary data.</text>
</comment>
<dbReference type="InParanoid" id="J9DKI6"/>
<dbReference type="EMBL" id="AFBI03000003">
    <property type="protein sequence ID" value="EJW01902.1"/>
    <property type="molecule type" value="Genomic_DNA"/>
</dbReference>
<name>J9DKI6_EDHAE</name>
<dbReference type="InterPro" id="IPR014889">
    <property type="entry name" value="Transc_factor_DP_C"/>
</dbReference>
<dbReference type="OMA" id="HCDTNEE"/>
<dbReference type="SMART" id="SM01372">
    <property type="entry name" value="E2F_TDP"/>
    <property type="match status" value="1"/>
</dbReference>
<dbReference type="Gene3D" id="1.10.10.10">
    <property type="entry name" value="Winged helix-like DNA-binding domain superfamily/Winged helix DNA-binding domain"/>
    <property type="match status" value="1"/>
</dbReference>
<evidence type="ECO:0000256" key="4">
    <source>
        <dbReference type="ARBA" id="ARBA00023125"/>
    </source>
</evidence>
<keyword evidence="6 7" id="KW-0539">Nucleus</keyword>
<comment type="similarity">
    <text evidence="2 7">Belongs to the E2F/DP family.</text>
</comment>
<dbReference type="SUPFAM" id="SSF46785">
    <property type="entry name" value="Winged helix' DNA-binding domain"/>
    <property type="match status" value="1"/>
</dbReference>
<dbReference type="AlphaFoldDB" id="J9DKI6"/>
<evidence type="ECO:0000256" key="7">
    <source>
        <dbReference type="RuleBase" id="RU003796"/>
    </source>
</evidence>
<reference evidence="10" key="2">
    <citation type="submission" date="2015-07" db="EMBL/GenBank/DDBJ databases">
        <title>Contrasting host-pathogen interactions and genome evolution in two generalist and specialist microsporidian pathogens of mosquitoes.</title>
        <authorList>
            <consortium name="The Broad Institute Genomics Platform"/>
            <consortium name="The Broad Institute Genome Sequencing Center for Infectious Disease"/>
            <person name="Cuomo C.A."/>
            <person name="Sanscrainte N.D."/>
            <person name="Goldberg J.M."/>
            <person name="Heiman D."/>
            <person name="Young S."/>
            <person name="Zeng Q."/>
            <person name="Becnel J.J."/>
            <person name="Birren B.W."/>
        </authorList>
    </citation>
    <scope>NUCLEOTIDE SEQUENCE [LARGE SCALE GENOMIC DNA]</scope>
    <source>
        <strain evidence="10">USNM 41457</strain>
    </source>
</reference>